<reference evidence="2 3" key="1">
    <citation type="submission" date="2018-06" db="EMBL/GenBank/DDBJ databases">
        <title>Genome sequencing of Oceanotoga sp. sy52.</title>
        <authorList>
            <person name="Mori K."/>
        </authorList>
    </citation>
    <scope>NUCLEOTIDE SEQUENCE [LARGE SCALE GENOMIC DNA]</scope>
    <source>
        <strain evidence="3">sy52</strain>
    </source>
</reference>
<dbReference type="InParanoid" id="A0A7G1G3I7"/>
<feature type="signal peptide" evidence="1">
    <location>
        <begin position="1"/>
        <end position="24"/>
    </location>
</feature>
<proteinExistence type="predicted"/>
<gene>
    <name evidence="2" type="ORF">OSSY52_11210</name>
</gene>
<protein>
    <recommendedName>
        <fullName evidence="4">CBM20 domain-containing protein</fullName>
    </recommendedName>
</protein>
<evidence type="ECO:0008006" key="4">
    <source>
        <dbReference type="Google" id="ProtNLM"/>
    </source>
</evidence>
<evidence type="ECO:0000256" key="1">
    <source>
        <dbReference type="SAM" id="SignalP"/>
    </source>
</evidence>
<dbReference type="GO" id="GO:0030246">
    <property type="term" value="F:carbohydrate binding"/>
    <property type="evidence" value="ECO:0007669"/>
    <property type="project" value="InterPro"/>
</dbReference>
<dbReference type="RefSeq" id="WP_190616035.1">
    <property type="nucleotide sequence ID" value="NZ_AP018712.1"/>
</dbReference>
<dbReference type="PROSITE" id="PS51257">
    <property type="entry name" value="PROKAR_LIPOPROTEIN"/>
    <property type="match status" value="1"/>
</dbReference>
<dbReference type="InterPro" id="IPR013784">
    <property type="entry name" value="Carb-bd-like_fold"/>
</dbReference>
<dbReference type="AlphaFoldDB" id="A0A7G1G3I7"/>
<dbReference type="KEGG" id="ocy:OSSY52_11210"/>
<keyword evidence="1" id="KW-0732">Signal</keyword>
<dbReference type="EMBL" id="AP018712">
    <property type="protein sequence ID" value="BBE30980.1"/>
    <property type="molecule type" value="Genomic_DNA"/>
</dbReference>
<evidence type="ECO:0000313" key="3">
    <source>
        <dbReference type="Proteomes" id="UP000516361"/>
    </source>
</evidence>
<evidence type="ECO:0000313" key="2">
    <source>
        <dbReference type="EMBL" id="BBE30980.1"/>
    </source>
</evidence>
<organism evidence="2 3">
    <name type="scientific">Tepiditoga spiralis</name>
    <dbReference type="NCBI Taxonomy" id="2108365"/>
    <lineage>
        <taxon>Bacteria</taxon>
        <taxon>Thermotogati</taxon>
        <taxon>Thermotogota</taxon>
        <taxon>Thermotogae</taxon>
        <taxon>Petrotogales</taxon>
        <taxon>Petrotogaceae</taxon>
        <taxon>Tepiditoga</taxon>
    </lineage>
</organism>
<feature type="chain" id="PRO_5028945263" description="CBM20 domain-containing protein" evidence="1">
    <location>
        <begin position="25"/>
        <end position="152"/>
    </location>
</feature>
<dbReference type="Gene3D" id="2.60.40.3620">
    <property type="match status" value="1"/>
</dbReference>
<dbReference type="Proteomes" id="UP000516361">
    <property type="component" value="Chromosome"/>
</dbReference>
<keyword evidence="3" id="KW-1185">Reference proteome</keyword>
<name>A0A7G1G3I7_9BACT</name>
<accession>A0A7G1G3I7</accession>
<dbReference type="SUPFAM" id="SSF49452">
    <property type="entry name" value="Starch-binding domain-like"/>
    <property type="match status" value="1"/>
</dbReference>
<sequence length="152" mass="17400">MKKSFYVVLFLVFTFLLISCSANINKENNLENSSSKVDNSKVDDSIINTVTFIIESYPSNTPENSNIYMMGDFNGWNPSDVFYRFEKNEEGEYILKVSMKSGTKINFKITRGTDDSVESDSFGDEISEREYKFSTDGDEVYISIEGWKDLGF</sequence>